<gene>
    <name evidence="1" type="ORF">HPB50_027561</name>
</gene>
<name>A0ACB7SZM4_HYAAI</name>
<accession>A0ACB7SZM4</accession>
<reference evidence="1" key="1">
    <citation type="submission" date="2020-05" db="EMBL/GenBank/DDBJ databases">
        <title>Large-scale comparative analyses of tick genomes elucidate their genetic diversity and vector capacities.</title>
        <authorList>
            <person name="Jia N."/>
            <person name="Wang J."/>
            <person name="Shi W."/>
            <person name="Du L."/>
            <person name="Sun Y."/>
            <person name="Zhan W."/>
            <person name="Jiang J."/>
            <person name="Wang Q."/>
            <person name="Zhang B."/>
            <person name="Ji P."/>
            <person name="Sakyi L.B."/>
            <person name="Cui X."/>
            <person name="Yuan T."/>
            <person name="Jiang B."/>
            <person name="Yang W."/>
            <person name="Lam T.T.-Y."/>
            <person name="Chang Q."/>
            <person name="Ding S."/>
            <person name="Wang X."/>
            <person name="Zhu J."/>
            <person name="Ruan X."/>
            <person name="Zhao L."/>
            <person name="Wei J."/>
            <person name="Que T."/>
            <person name="Du C."/>
            <person name="Cheng J."/>
            <person name="Dai P."/>
            <person name="Han X."/>
            <person name="Huang E."/>
            <person name="Gao Y."/>
            <person name="Liu J."/>
            <person name="Shao H."/>
            <person name="Ye R."/>
            <person name="Li L."/>
            <person name="Wei W."/>
            <person name="Wang X."/>
            <person name="Wang C."/>
            <person name="Yang T."/>
            <person name="Huo Q."/>
            <person name="Li W."/>
            <person name="Guo W."/>
            <person name="Chen H."/>
            <person name="Zhou L."/>
            <person name="Ni X."/>
            <person name="Tian J."/>
            <person name="Zhou Y."/>
            <person name="Sheng Y."/>
            <person name="Liu T."/>
            <person name="Pan Y."/>
            <person name="Xia L."/>
            <person name="Li J."/>
            <person name="Zhao F."/>
            <person name="Cao W."/>
        </authorList>
    </citation>
    <scope>NUCLEOTIDE SEQUENCE</scope>
    <source>
        <strain evidence="1">Hyas-2018</strain>
    </source>
</reference>
<organism evidence="1 2">
    <name type="scientific">Hyalomma asiaticum</name>
    <name type="common">Tick</name>
    <dbReference type="NCBI Taxonomy" id="266040"/>
    <lineage>
        <taxon>Eukaryota</taxon>
        <taxon>Metazoa</taxon>
        <taxon>Ecdysozoa</taxon>
        <taxon>Arthropoda</taxon>
        <taxon>Chelicerata</taxon>
        <taxon>Arachnida</taxon>
        <taxon>Acari</taxon>
        <taxon>Parasitiformes</taxon>
        <taxon>Ixodida</taxon>
        <taxon>Ixodoidea</taxon>
        <taxon>Ixodidae</taxon>
        <taxon>Hyalomminae</taxon>
        <taxon>Hyalomma</taxon>
    </lineage>
</organism>
<protein>
    <submittedName>
        <fullName evidence="1">Uncharacterized protein</fullName>
    </submittedName>
</protein>
<sequence>MRESNLLRLVQAFICSRITYSTPYLRLTRAESERLETSLRKAYKMALGLPLSTAHKLMALGITDTVSELIEATLTAQYERLSLTHAGRAILQQVGISPTRMAPNYADLTPEYRRSLYIPPIPKRMHPEHHAERRADRARQFEKRFSGRPDVTYTDASYHPSKPAMVAAALAPHRSWRYMFFYLFPLPLHPVYSCGLQPTSRSVETPRCTHSLEISAAEPSAGYTAPLPLTQACRTIPSSPHTRTSSNTIDSEDAYTLLHTAI</sequence>
<evidence type="ECO:0000313" key="1">
    <source>
        <dbReference type="EMBL" id="KAH6940411.1"/>
    </source>
</evidence>
<proteinExistence type="predicted"/>
<evidence type="ECO:0000313" key="2">
    <source>
        <dbReference type="Proteomes" id="UP000821845"/>
    </source>
</evidence>
<dbReference type="EMBL" id="CM023482">
    <property type="protein sequence ID" value="KAH6940411.1"/>
    <property type="molecule type" value="Genomic_DNA"/>
</dbReference>
<comment type="caution">
    <text evidence="1">The sequence shown here is derived from an EMBL/GenBank/DDBJ whole genome shotgun (WGS) entry which is preliminary data.</text>
</comment>
<keyword evidence="2" id="KW-1185">Reference proteome</keyword>
<dbReference type="Proteomes" id="UP000821845">
    <property type="component" value="Chromosome 2"/>
</dbReference>